<dbReference type="InterPro" id="IPR037914">
    <property type="entry name" value="SpoVT-AbrB_sf"/>
</dbReference>
<sequence>MNELVKVSSKGLLTLPKSIREQLNIKVGDYLNATIETGKVVLQKVEILPKKIDWENEDKVWKEYAVKSFGKE</sequence>
<proteinExistence type="predicted"/>
<name>A0A0P8CAA8_9EURY</name>
<dbReference type="EMBL" id="LKCM01000130">
    <property type="protein sequence ID" value="KPQ43725.1"/>
    <property type="molecule type" value="Genomic_DNA"/>
</dbReference>
<dbReference type="Pfam" id="PF04014">
    <property type="entry name" value="MazE_antitoxin"/>
    <property type="match status" value="1"/>
</dbReference>
<dbReference type="PANTHER" id="PTHR34860">
    <property type="entry name" value="REPRESSOR-LIKE PROTEIN SSO7C3"/>
    <property type="match status" value="1"/>
</dbReference>
<dbReference type="InterPro" id="IPR007159">
    <property type="entry name" value="SpoVT-AbrB_dom"/>
</dbReference>
<dbReference type="InterPro" id="IPR052975">
    <property type="entry name" value="Repressor-like_regulatory"/>
</dbReference>
<protein>
    <submittedName>
        <fullName evidence="2">SpoVT / AbrB like domain protein</fullName>
    </submittedName>
</protein>
<dbReference type="GO" id="GO:0003677">
    <property type="term" value="F:DNA binding"/>
    <property type="evidence" value="ECO:0007669"/>
    <property type="project" value="InterPro"/>
</dbReference>
<reference evidence="2 3" key="1">
    <citation type="submission" date="2015-09" db="EMBL/GenBank/DDBJ databases">
        <title>A metagenomics-based metabolic model of nitrate-dependent anaerobic oxidation of methane by Methanoperedens-like archaea.</title>
        <authorList>
            <person name="Arshad A."/>
            <person name="Speth D.R."/>
            <person name="De Graaf R.M."/>
            <person name="Op Den Camp H.J."/>
            <person name="Jetten M.S."/>
            <person name="Welte C.U."/>
        </authorList>
    </citation>
    <scope>NUCLEOTIDE SEQUENCE [LARGE SCALE GENOMIC DNA]</scope>
</reference>
<evidence type="ECO:0000313" key="2">
    <source>
        <dbReference type="EMBL" id="KPQ43725.1"/>
    </source>
</evidence>
<dbReference type="AlphaFoldDB" id="A0A0P8CAA8"/>
<dbReference type="NCBIfam" id="TIGR01439">
    <property type="entry name" value="lp_hng_hel_AbrB"/>
    <property type="match status" value="1"/>
</dbReference>
<evidence type="ECO:0000259" key="1">
    <source>
        <dbReference type="SMART" id="SM00966"/>
    </source>
</evidence>
<comment type="caution">
    <text evidence="2">The sequence shown here is derived from an EMBL/GenBank/DDBJ whole genome shotgun (WGS) entry which is preliminary data.</text>
</comment>
<dbReference type="Gene3D" id="2.10.260.10">
    <property type="match status" value="1"/>
</dbReference>
<evidence type="ECO:0000313" key="3">
    <source>
        <dbReference type="Proteomes" id="UP000050360"/>
    </source>
</evidence>
<gene>
    <name evidence="2" type="ORF">MPEBLZ_01691</name>
</gene>
<dbReference type="PANTHER" id="PTHR34860:SF6">
    <property type="entry name" value="REPRESSOR-LIKE PROTEIN SSO7C3"/>
    <property type="match status" value="1"/>
</dbReference>
<organism evidence="2 3">
    <name type="scientific">Candidatus Methanoperedens nitratireducens</name>
    <dbReference type="NCBI Taxonomy" id="1392998"/>
    <lineage>
        <taxon>Archaea</taxon>
        <taxon>Methanobacteriati</taxon>
        <taxon>Methanobacteriota</taxon>
        <taxon>Stenosarchaea group</taxon>
        <taxon>Methanomicrobia</taxon>
        <taxon>Methanosarcinales</taxon>
        <taxon>ANME-2 cluster</taxon>
        <taxon>Candidatus Methanoperedentaceae</taxon>
        <taxon>Candidatus Methanoperedens</taxon>
    </lineage>
</organism>
<accession>A0A0P8CAA8</accession>
<dbReference type="SMART" id="SM00966">
    <property type="entry name" value="SpoVT_AbrB"/>
    <property type="match status" value="1"/>
</dbReference>
<dbReference type="Proteomes" id="UP000050360">
    <property type="component" value="Unassembled WGS sequence"/>
</dbReference>
<dbReference type="SUPFAM" id="SSF89447">
    <property type="entry name" value="AbrB/MazE/MraZ-like"/>
    <property type="match status" value="1"/>
</dbReference>
<feature type="domain" description="SpoVT-AbrB" evidence="1">
    <location>
        <begin position="5"/>
        <end position="50"/>
    </location>
</feature>